<sequence>MCSFNFYAVFAALLVAPALVGARVPVTRTSMRETAANPAAVGLAPLALAHRTPLTNAQRLARGLTPNRPRFNRAARGNLAPRASAMPDPTPCPAVTGTIQVTGAGTGTPAFISRVPNAFGEYAVTTDTADALIVQYTDCADASVIDLATLNGIADVPYLGAITGFATALQDLRRGSSAYAYIGGTDQTAPGATPQAVSNSFMAATGDQEEAESALWTLNRTTGALSAQWVNIDGSKPETIIVYSPENFLVITGDPTIFGASFGTSPVVTLTFVAA</sequence>
<keyword evidence="1" id="KW-0732">Signal</keyword>
<evidence type="ECO:0000256" key="1">
    <source>
        <dbReference type="SAM" id="SignalP"/>
    </source>
</evidence>
<gene>
    <name evidence="2" type="ORF">IEO21_08074</name>
</gene>
<accession>A0A8H7NWW1</accession>
<name>A0A8H7NWW1_9APHY</name>
<dbReference type="AlphaFoldDB" id="A0A8H7NWW1"/>
<reference evidence="2" key="1">
    <citation type="submission" date="2020-11" db="EMBL/GenBank/DDBJ databases">
        <authorList>
            <person name="Koelle M."/>
            <person name="Horta M.A.C."/>
            <person name="Nowrousian M."/>
            <person name="Ohm R.A."/>
            <person name="Benz P."/>
            <person name="Pilgard A."/>
        </authorList>
    </citation>
    <scope>NUCLEOTIDE SEQUENCE</scope>
    <source>
        <strain evidence="2">FPRL280</strain>
    </source>
</reference>
<protein>
    <submittedName>
        <fullName evidence="2">Uncharacterized protein</fullName>
    </submittedName>
</protein>
<proteinExistence type="predicted"/>
<evidence type="ECO:0000313" key="3">
    <source>
        <dbReference type="Proteomes" id="UP000639403"/>
    </source>
</evidence>
<comment type="caution">
    <text evidence="2">The sequence shown here is derived from an EMBL/GenBank/DDBJ whole genome shotgun (WGS) entry which is preliminary data.</text>
</comment>
<feature type="chain" id="PRO_5034542386" evidence="1">
    <location>
        <begin position="23"/>
        <end position="275"/>
    </location>
</feature>
<dbReference type="Proteomes" id="UP000639403">
    <property type="component" value="Unassembled WGS sequence"/>
</dbReference>
<organism evidence="2 3">
    <name type="scientific">Rhodonia placenta</name>
    <dbReference type="NCBI Taxonomy" id="104341"/>
    <lineage>
        <taxon>Eukaryota</taxon>
        <taxon>Fungi</taxon>
        <taxon>Dikarya</taxon>
        <taxon>Basidiomycota</taxon>
        <taxon>Agaricomycotina</taxon>
        <taxon>Agaricomycetes</taxon>
        <taxon>Polyporales</taxon>
        <taxon>Adustoporiaceae</taxon>
        <taxon>Rhodonia</taxon>
    </lineage>
</organism>
<reference evidence="2" key="2">
    <citation type="journal article" name="Front. Microbiol.">
        <title>Degradative Capacity of Two Strains of Rhodonia placenta: From Phenotype to Genotype.</title>
        <authorList>
            <person name="Kolle M."/>
            <person name="Horta M.A.C."/>
            <person name="Nowrousian M."/>
            <person name="Ohm R.A."/>
            <person name="Benz J.P."/>
            <person name="Pilgard A."/>
        </authorList>
    </citation>
    <scope>NUCLEOTIDE SEQUENCE</scope>
    <source>
        <strain evidence="2">FPRL280</strain>
    </source>
</reference>
<feature type="signal peptide" evidence="1">
    <location>
        <begin position="1"/>
        <end position="22"/>
    </location>
</feature>
<dbReference type="EMBL" id="JADOXO010000262">
    <property type="protein sequence ID" value="KAF9807739.1"/>
    <property type="molecule type" value="Genomic_DNA"/>
</dbReference>
<evidence type="ECO:0000313" key="2">
    <source>
        <dbReference type="EMBL" id="KAF9807739.1"/>
    </source>
</evidence>